<dbReference type="PROSITE" id="PS01125">
    <property type="entry name" value="ROK"/>
    <property type="match status" value="1"/>
</dbReference>
<evidence type="ECO:0000313" key="2">
    <source>
        <dbReference type="EMBL" id="VYU19599.1"/>
    </source>
</evidence>
<accession>A0A6N3CY04</accession>
<proteinExistence type="inferred from homology"/>
<sequence>MKDVLAIDIGGTEIKVGLISNNSNLYNKKSYRTRVDGVSLKDRVVSILRENITSDIGGIAVSTAGQVDSSSGLVIDAIGESFVGWKGTNVKELIMEEFNLPSVVENDANCAAIAEGVSGAGRNIKNFVLITIGTGIGGGVFVDGKLLKGAGGIAGELGHLLIDIRQEDGSRKIEKWEKYASTTSLVNRIKDSLNLKDEIDGRWVFNELKKGNKEVKAKYYEWIYDLSLGITTLIHIFNPEMIIIGGGISAQGNILIEPIDKHIKELAMKAFTENLKVVATKQNNDAALWGAYFLSEIRSF</sequence>
<gene>
    <name evidence="2" type="primary">bglK_3</name>
    <name evidence="2" type="ORF">CPLFYP93_01622</name>
</gene>
<dbReference type="InterPro" id="IPR043129">
    <property type="entry name" value="ATPase_NBD"/>
</dbReference>
<dbReference type="GO" id="GO:0047700">
    <property type="term" value="F:beta-glucoside kinase activity"/>
    <property type="evidence" value="ECO:0007669"/>
    <property type="project" value="UniProtKB-EC"/>
</dbReference>
<dbReference type="AlphaFoldDB" id="A0A6N3CY04"/>
<protein>
    <submittedName>
        <fullName evidence="2">Beta-glucoside kinase</fullName>
        <ecNumber evidence="2">2.7.1.85</ecNumber>
    </submittedName>
</protein>
<dbReference type="PANTHER" id="PTHR18964">
    <property type="entry name" value="ROK (REPRESSOR, ORF, KINASE) FAMILY"/>
    <property type="match status" value="1"/>
</dbReference>
<dbReference type="EC" id="2.7.1.85" evidence="2"/>
<organism evidence="2">
    <name type="scientific">Clostridium paraputrificum</name>
    <dbReference type="NCBI Taxonomy" id="29363"/>
    <lineage>
        <taxon>Bacteria</taxon>
        <taxon>Bacillati</taxon>
        <taxon>Bacillota</taxon>
        <taxon>Clostridia</taxon>
        <taxon>Eubacteriales</taxon>
        <taxon>Clostridiaceae</taxon>
        <taxon>Clostridium</taxon>
    </lineage>
</organism>
<keyword evidence="2" id="KW-0808">Transferase</keyword>
<comment type="similarity">
    <text evidence="1">Belongs to the ROK (NagC/XylR) family.</text>
</comment>
<keyword evidence="2" id="KW-0418">Kinase</keyword>
<dbReference type="RefSeq" id="WP_156560991.1">
    <property type="nucleotide sequence ID" value="NZ_CACRTV010000043.1"/>
</dbReference>
<dbReference type="SUPFAM" id="SSF53067">
    <property type="entry name" value="Actin-like ATPase domain"/>
    <property type="match status" value="1"/>
</dbReference>
<dbReference type="PANTHER" id="PTHR18964:SF165">
    <property type="entry name" value="BETA-GLUCOSIDE KINASE"/>
    <property type="match status" value="1"/>
</dbReference>
<reference evidence="2" key="1">
    <citation type="submission" date="2019-11" db="EMBL/GenBank/DDBJ databases">
        <authorList>
            <person name="Feng L."/>
        </authorList>
    </citation>
    <scope>NUCLEOTIDE SEQUENCE</scope>
    <source>
        <strain evidence="2">CParaputrificumLFYP93</strain>
    </source>
</reference>
<dbReference type="InterPro" id="IPR049874">
    <property type="entry name" value="ROK_cs"/>
</dbReference>
<dbReference type="EMBL" id="CACRTV010000043">
    <property type="protein sequence ID" value="VYU19599.1"/>
    <property type="molecule type" value="Genomic_DNA"/>
</dbReference>
<dbReference type="CDD" id="cd24068">
    <property type="entry name" value="ASKHA_NBD_ROK_FnNanK-like"/>
    <property type="match status" value="1"/>
</dbReference>
<dbReference type="InterPro" id="IPR000600">
    <property type="entry name" value="ROK"/>
</dbReference>
<dbReference type="Pfam" id="PF00480">
    <property type="entry name" value="ROK"/>
    <property type="match status" value="1"/>
</dbReference>
<dbReference type="Gene3D" id="3.30.420.40">
    <property type="match status" value="2"/>
</dbReference>
<name>A0A6N3CY04_9CLOT</name>
<evidence type="ECO:0000256" key="1">
    <source>
        <dbReference type="ARBA" id="ARBA00006479"/>
    </source>
</evidence>